<dbReference type="AlphaFoldDB" id="A0A366MDY5"/>
<dbReference type="Proteomes" id="UP000253099">
    <property type="component" value="Unassembled WGS sequence"/>
</dbReference>
<proteinExistence type="predicted"/>
<name>A0A366MDY5_9EURY</name>
<reference evidence="1 2" key="1">
    <citation type="submission" date="2018-06" db="EMBL/GenBank/DDBJ databases">
        <title>Genomic insight into two independent archaeal endosymbiosis events.</title>
        <authorList>
            <person name="Lind A.E."/>
            <person name="Lewis W.H."/>
            <person name="Spang A."/>
            <person name="Guy L."/>
            <person name="Embley M.T."/>
            <person name="Ettema T.J.G."/>
        </authorList>
    </citation>
    <scope>NUCLEOTIDE SEQUENCE [LARGE SCALE GENOMIC DNA]</scope>
    <source>
        <strain evidence="1">NOE</strain>
    </source>
</reference>
<evidence type="ECO:0000313" key="2">
    <source>
        <dbReference type="Proteomes" id="UP000253099"/>
    </source>
</evidence>
<accession>A0A366MDY5</accession>
<protein>
    <submittedName>
        <fullName evidence="1">Uncharacterized protein</fullName>
    </submittedName>
</protein>
<keyword evidence="2" id="KW-1185">Reference proteome</keyword>
<gene>
    <name evidence="1" type="ORF">ALNOE001_05810</name>
</gene>
<sequence length="39" mass="4871">MYKYDEELHIYTCYMMRNIDIIAIKLLIKHVYTTKILEF</sequence>
<comment type="caution">
    <text evidence="1">The sequence shown here is derived from an EMBL/GenBank/DDBJ whole genome shotgun (WGS) entry which is preliminary data.</text>
</comment>
<organism evidence="1 2">
    <name type="scientific">Candidatus Methanobinarius endosymbioticus</name>
    <dbReference type="NCBI Taxonomy" id="2006182"/>
    <lineage>
        <taxon>Archaea</taxon>
        <taxon>Methanobacteriati</taxon>
        <taxon>Methanobacteriota</taxon>
        <taxon>Methanomada group</taxon>
        <taxon>Methanobacteria</taxon>
        <taxon>Methanobacteriales</taxon>
        <taxon>Methanobacteriaceae</taxon>
        <taxon>Candidatus Methanobinarius</taxon>
    </lineage>
</organism>
<evidence type="ECO:0000313" key="1">
    <source>
        <dbReference type="EMBL" id="RBQ24023.1"/>
    </source>
</evidence>
<dbReference type="EMBL" id="NIZT01000012">
    <property type="protein sequence ID" value="RBQ24023.1"/>
    <property type="molecule type" value="Genomic_DNA"/>
</dbReference>